<organism evidence="2 3">
    <name type="scientific">Christiangramia gaetbulicola</name>
    <dbReference type="NCBI Taxonomy" id="703340"/>
    <lineage>
        <taxon>Bacteria</taxon>
        <taxon>Pseudomonadati</taxon>
        <taxon>Bacteroidota</taxon>
        <taxon>Flavobacteriia</taxon>
        <taxon>Flavobacteriales</taxon>
        <taxon>Flavobacteriaceae</taxon>
        <taxon>Christiangramia</taxon>
    </lineage>
</organism>
<dbReference type="RefSeq" id="WP_108171588.1">
    <property type="nucleotide sequence ID" value="NZ_QBKQ01000002.1"/>
</dbReference>
<evidence type="ECO:0000313" key="2">
    <source>
        <dbReference type="EMBL" id="PTX43135.1"/>
    </source>
</evidence>
<protein>
    <submittedName>
        <fullName evidence="2">Putative secreted protein (Por secretion system target)</fullName>
    </submittedName>
</protein>
<reference evidence="2 3" key="1">
    <citation type="submission" date="2018-04" db="EMBL/GenBank/DDBJ databases">
        <title>Genomic Encyclopedia of Archaeal and Bacterial Type Strains, Phase II (KMG-II): from individual species to whole genera.</title>
        <authorList>
            <person name="Goeker M."/>
        </authorList>
    </citation>
    <scope>NUCLEOTIDE SEQUENCE [LARGE SCALE GENOMIC DNA]</scope>
    <source>
        <strain evidence="2 3">DSM 23082</strain>
    </source>
</reference>
<proteinExistence type="predicted"/>
<evidence type="ECO:0000313" key="3">
    <source>
        <dbReference type="Proteomes" id="UP000244174"/>
    </source>
</evidence>
<dbReference type="PROSITE" id="PS50835">
    <property type="entry name" value="IG_LIKE"/>
    <property type="match status" value="1"/>
</dbReference>
<dbReference type="AlphaFoldDB" id="A0A2T6AH59"/>
<comment type="caution">
    <text evidence="2">The sequence shown here is derived from an EMBL/GenBank/DDBJ whole genome shotgun (WGS) entry which is preliminary data.</text>
</comment>
<dbReference type="EMBL" id="QBKQ01000002">
    <property type="protein sequence ID" value="PTX43135.1"/>
    <property type="molecule type" value="Genomic_DNA"/>
</dbReference>
<dbReference type="InterPro" id="IPR007110">
    <property type="entry name" value="Ig-like_dom"/>
</dbReference>
<gene>
    <name evidence="2" type="ORF">C8P64_1661</name>
</gene>
<dbReference type="Proteomes" id="UP000244174">
    <property type="component" value="Unassembled WGS sequence"/>
</dbReference>
<sequence length="932" mass="102945">MDRNYPRFFKLLKTTVFLFGLFFSQISFGQDIISTEDGNWNDVVWNPSRLPGSTDNVQISDSIVIEKDSIVEINDLDIANNGEINVFGTLVVYGNITMDNNGSNFKMQNSAQVIVFGDFLASNKIDISISSYLIIQGDFIKKGSSGQGTLNVDDGNIFIYGEVDGWSNFGACDEESTYSGTPEESGTCDYGDEDDFANNPNIPEEIINLSRCYDLTGISNQIACEASSATFSVASNPEINYQWQEKTGDLDWIDVGSNLNEYTVSNTSLEDNGKFYRVIVKPKDTVASKCKISISRKASLSVQSAGIWNGSSDNNWNNTANWSCNILPTLQTDVLIPENLASGNYPEITAGTNAFARNLSIENNASVIVDDNWLRIAGDLTNAGALIVENGSISFEGNPAQTIPISAFENNQVKNLRINNSSGVTSEAKIEITGTLKVEAGTFDTGDDLTLISNATQTALIDGSGNGEITGLVTMQRYLDKAFGYKYFSSPFKNSTVNDFSSYVDLQDPESGFPHFYRYDENRRIDSLDLDATGWSPYIEPGNALNVSEGYAINFGASSTPDTIQITGEVNNGPIPAKELLNHQREYTKGFHLVGNPYPSPIDWEATAGWTRDNIDDGIYFFTASETNQYTGTYTAYVNDLSTANPLADGRSSNIIPSMQGFFIKVSDSDTQDIVTGTFEMDNEIRVVDFAQDFLKSPITDQRSIIRLEAGFKNIEQNDAMVIYFSSFATVNFEKELDAFKLKNTDPAVPSFYNITDDSKELAINAIPFPEYGSYKKIPLGINAEQSGEMTIKLSSIQNLSSNFNVYLIDHEKNIGQNLSDEPEYSFKIEAGKHDSRFELMFSEEQVSSPAIAFNEPFDIKVENGKVKVSLNLERDQNGVLRASTITGQILQVRNAKGKDEVFFDGITSNGIYIINLQLDQKQYTKKVLIKK</sequence>
<keyword evidence="3" id="KW-1185">Reference proteome</keyword>
<feature type="domain" description="Ig-like" evidence="1">
    <location>
        <begin position="200"/>
        <end position="301"/>
    </location>
</feature>
<dbReference type="OrthoDB" id="906679at2"/>
<name>A0A2T6AH59_9FLAO</name>
<evidence type="ECO:0000259" key="1">
    <source>
        <dbReference type="PROSITE" id="PS50835"/>
    </source>
</evidence>
<accession>A0A2T6AH59</accession>